<dbReference type="OrthoDB" id="5527105at2"/>
<dbReference type="AlphaFoldDB" id="A6GBS0"/>
<accession>A6GBS0</accession>
<keyword evidence="3" id="KW-1185">Reference proteome</keyword>
<name>A6GBS0_9BACT</name>
<comment type="caution">
    <text evidence="2">The sequence shown here is derived from an EMBL/GenBank/DDBJ whole genome shotgun (WGS) entry which is preliminary data.</text>
</comment>
<gene>
    <name evidence="2" type="ORF">PPSIR1_38204</name>
</gene>
<dbReference type="Proteomes" id="UP000005801">
    <property type="component" value="Unassembled WGS sequence"/>
</dbReference>
<sequence>MLLRPDETFIDEVTNRAERVFPRGSEWTTFRSHLPDDEVFKNSILDPAIGVGGELALKTFASADWKNWVSSAQIGLYEIGTRIGLPKLQGSSLAQGMSTVYSHLGSTLNTIQAYDDPAQMIPELIQNTGMQVVQQITGQAGMVSQTVGQVVAAAVWAVNVGRAKVQADLAKDVPLPPLQTEDPATDTWQMNRVFEVFRSRGTGGVVFPDGGTAAASNADYTNFFLPAYRSNGPWEVQYREHGIGAQQGQPQTARGPRGETQYRFDPGDGDTFGFMPGTTTTLRVLQASYRFYHSVRGTPVDRYTLRCKGVDRPCYKSVKTFDGSRDCRQCVDPESVWPVEGVGWAYGGSPLNVTTPGENVGEFYLSTNKFLLNLLDSISRPGPLLYTVNTELVFEMWKSTFERFWEFAHDQWRRHSGQGWRGQISRLATLMTAFDHEGEPLPGGRDPRMPSTLIASARDPEFTVPFKASIFSRLIAPYCTDLIRIQLQQLDTIAVAYVPPGAGALYHANGKLRQTKLADRFDTARRELLASSKRMAVDLRRVSDPVYRKALEASGVKATTVNSKLWGSPGIEGELLRPTLKPPRAPRPPKVARQPPLQATALLLKPDRQTSADEEEGSRSAQTPGVAWGVIAGSTALSAAAAWAFHQLSKDDPRDSRG</sequence>
<dbReference type="STRING" id="391625.PPSIR1_38204"/>
<dbReference type="EMBL" id="ABCS01000060">
    <property type="protein sequence ID" value="EDM76687.1"/>
    <property type="molecule type" value="Genomic_DNA"/>
</dbReference>
<proteinExistence type="predicted"/>
<organism evidence="2 3">
    <name type="scientific">Plesiocystis pacifica SIR-1</name>
    <dbReference type="NCBI Taxonomy" id="391625"/>
    <lineage>
        <taxon>Bacteria</taxon>
        <taxon>Pseudomonadati</taxon>
        <taxon>Myxococcota</taxon>
        <taxon>Polyangia</taxon>
        <taxon>Nannocystales</taxon>
        <taxon>Nannocystaceae</taxon>
        <taxon>Plesiocystis</taxon>
    </lineage>
</organism>
<reference evidence="2 3" key="1">
    <citation type="submission" date="2007-06" db="EMBL/GenBank/DDBJ databases">
        <authorList>
            <person name="Shimkets L."/>
            <person name="Ferriera S."/>
            <person name="Johnson J."/>
            <person name="Kravitz S."/>
            <person name="Beeson K."/>
            <person name="Sutton G."/>
            <person name="Rogers Y.-H."/>
            <person name="Friedman R."/>
            <person name="Frazier M."/>
            <person name="Venter J.C."/>
        </authorList>
    </citation>
    <scope>NUCLEOTIDE SEQUENCE [LARGE SCALE GENOMIC DNA]</scope>
    <source>
        <strain evidence="2 3">SIR-1</strain>
    </source>
</reference>
<feature type="region of interest" description="Disordered" evidence="1">
    <location>
        <begin position="575"/>
        <end position="626"/>
    </location>
</feature>
<evidence type="ECO:0000256" key="1">
    <source>
        <dbReference type="SAM" id="MobiDB-lite"/>
    </source>
</evidence>
<protein>
    <submittedName>
        <fullName evidence="2">Uncharacterized protein</fullName>
    </submittedName>
</protein>
<evidence type="ECO:0000313" key="2">
    <source>
        <dbReference type="EMBL" id="EDM76687.1"/>
    </source>
</evidence>
<feature type="compositionally biased region" description="Pro residues" evidence="1">
    <location>
        <begin position="580"/>
        <end position="589"/>
    </location>
</feature>
<dbReference type="RefSeq" id="WP_006974161.1">
    <property type="nucleotide sequence ID" value="NZ_ABCS01000060.1"/>
</dbReference>
<evidence type="ECO:0000313" key="3">
    <source>
        <dbReference type="Proteomes" id="UP000005801"/>
    </source>
</evidence>